<evidence type="ECO:0000256" key="5">
    <source>
        <dbReference type="ARBA" id="ARBA00022801"/>
    </source>
</evidence>
<evidence type="ECO:0000256" key="1">
    <source>
        <dbReference type="ARBA" id="ARBA00001623"/>
    </source>
</evidence>
<dbReference type="InterPro" id="IPR001279">
    <property type="entry name" value="Metallo-B-lactamas"/>
</dbReference>
<evidence type="ECO:0000313" key="10">
    <source>
        <dbReference type="Proteomes" id="UP000294841"/>
    </source>
</evidence>
<dbReference type="PANTHER" id="PTHR43705">
    <property type="entry name" value="HYDROXYACYLGLUTATHIONE HYDROLASE"/>
    <property type="match status" value="1"/>
</dbReference>
<keyword evidence="10" id="KW-1185">Reference proteome</keyword>
<dbReference type="InterPro" id="IPR036866">
    <property type="entry name" value="RibonucZ/Hydroxyglut_hydro"/>
</dbReference>
<dbReference type="Proteomes" id="UP000294841">
    <property type="component" value="Unassembled WGS sequence"/>
</dbReference>
<dbReference type="Pfam" id="PF00753">
    <property type="entry name" value="Lactamase_B"/>
    <property type="match status" value="1"/>
</dbReference>
<dbReference type="InterPro" id="IPR032282">
    <property type="entry name" value="HAGH_C"/>
</dbReference>
<dbReference type="Pfam" id="PF16123">
    <property type="entry name" value="HAGH_C"/>
    <property type="match status" value="1"/>
</dbReference>
<feature type="binding site" evidence="7">
    <location>
        <position position="52"/>
    </location>
    <ligand>
        <name>Zn(2+)</name>
        <dbReference type="ChEBI" id="CHEBI:29105"/>
        <label>1</label>
    </ligand>
</feature>
<dbReference type="GO" id="GO:0046872">
    <property type="term" value="F:metal ion binding"/>
    <property type="evidence" value="ECO:0007669"/>
    <property type="project" value="UniProtKB-KW"/>
</dbReference>
<dbReference type="UniPathway" id="UPA00619">
    <property type="reaction ID" value="UER00676"/>
</dbReference>
<keyword evidence="4 7" id="KW-0479">Metal-binding</keyword>
<comment type="similarity">
    <text evidence="3 7">Belongs to the metallo-beta-lactamase superfamily. Glyoxalase II family.</text>
</comment>
<reference evidence="9 10" key="1">
    <citation type="submission" date="2019-03" db="EMBL/GenBank/DDBJ databases">
        <title>Genomic Encyclopedia of Type Strains, Phase IV (KMG-IV): sequencing the most valuable type-strain genomes for metagenomic binning, comparative biology and taxonomic classification.</title>
        <authorList>
            <person name="Goeker M."/>
        </authorList>
    </citation>
    <scope>NUCLEOTIDE SEQUENCE [LARGE SCALE GENOMIC DNA]</scope>
    <source>
        <strain evidence="9 10">DSM 28231</strain>
    </source>
</reference>
<dbReference type="InterPro" id="IPR017782">
    <property type="entry name" value="Hydroxyacylglutathione_Hdrlase"/>
</dbReference>
<dbReference type="GO" id="GO:0019243">
    <property type="term" value="P:methylglyoxal catabolic process to D-lactate via S-lactoyl-glutathione"/>
    <property type="evidence" value="ECO:0007669"/>
    <property type="project" value="UniProtKB-UniRule"/>
</dbReference>
<dbReference type="EMBL" id="SLXI01000001">
    <property type="protein sequence ID" value="TCP14129.1"/>
    <property type="molecule type" value="Genomic_DNA"/>
</dbReference>
<gene>
    <name evidence="7" type="primary">gloB</name>
    <name evidence="9" type="ORF">EV697_101262</name>
</gene>
<organism evidence="9 10">
    <name type="scientific">Bisgaardia hudsonensis</name>
    <dbReference type="NCBI Taxonomy" id="109472"/>
    <lineage>
        <taxon>Bacteria</taxon>
        <taxon>Pseudomonadati</taxon>
        <taxon>Pseudomonadota</taxon>
        <taxon>Gammaproteobacteria</taxon>
        <taxon>Pasteurellales</taxon>
        <taxon>Pasteurellaceae</taxon>
        <taxon>Bisgaardia</taxon>
    </lineage>
</organism>
<comment type="catalytic activity">
    <reaction evidence="1 7">
        <text>an S-(2-hydroxyacyl)glutathione + H2O = a 2-hydroxy carboxylate + glutathione + H(+)</text>
        <dbReference type="Rhea" id="RHEA:21864"/>
        <dbReference type="ChEBI" id="CHEBI:15377"/>
        <dbReference type="ChEBI" id="CHEBI:15378"/>
        <dbReference type="ChEBI" id="CHEBI:57925"/>
        <dbReference type="ChEBI" id="CHEBI:58896"/>
        <dbReference type="ChEBI" id="CHEBI:71261"/>
        <dbReference type="EC" id="3.1.2.6"/>
    </reaction>
</comment>
<evidence type="ECO:0000256" key="7">
    <source>
        <dbReference type="HAMAP-Rule" id="MF_01374"/>
    </source>
</evidence>
<name>A0A4R2N2U2_9PAST</name>
<evidence type="ECO:0000256" key="4">
    <source>
        <dbReference type="ARBA" id="ARBA00022723"/>
    </source>
</evidence>
<dbReference type="EC" id="3.1.2.6" evidence="7"/>
<dbReference type="GO" id="GO:0004416">
    <property type="term" value="F:hydroxyacylglutathione hydrolase activity"/>
    <property type="evidence" value="ECO:0007669"/>
    <property type="project" value="UniProtKB-UniRule"/>
</dbReference>
<feature type="binding site" evidence="7">
    <location>
        <position position="54"/>
    </location>
    <ligand>
        <name>Zn(2+)</name>
        <dbReference type="ChEBI" id="CHEBI:29105"/>
        <label>1</label>
    </ligand>
</feature>
<feature type="binding site" evidence="7">
    <location>
        <position position="107"/>
    </location>
    <ligand>
        <name>Zn(2+)</name>
        <dbReference type="ChEBI" id="CHEBI:29105"/>
        <label>1</label>
    </ligand>
</feature>
<dbReference type="InterPro" id="IPR050110">
    <property type="entry name" value="Glyoxalase_II_hydrolase"/>
</dbReference>
<evidence type="ECO:0000259" key="8">
    <source>
        <dbReference type="SMART" id="SM00849"/>
    </source>
</evidence>
<dbReference type="RefSeq" id="WP_132021754.1">
    <property type="nucleotide sequence ID" value="NZ_CP016605.1"/>
</dbReference>
<dbReference type="OrthoDB" id="9802248at2"/>
<dbReference type="SUPFAM" id="SSF56281">
    <property type="entry name" value="Metallo-hydrolase/oxidoreductase"/>
    <property type="match status" value="1"/>
</dbReference>
<comment type="pathway">
    <text evidence="2 7">Secondary metabolite metabolism; methylglyoxal degradation; (R)-lactate from methylglyoxal: step 2/2.</text>
</comment>
<feature type="binding site" evidence="7">
    <location>
        <position position="124"/>
    </location>
    <ligand>
        <name>Zn(2+)</name>
        <dbReference type="ChEBI" id="CHEBI:29105"/>
        <label>2</label>
    </ligand>
</feature>
<dbReference type="NCBIfam" id="TIGR03413">
    <property type="entry name" value="GSH_gloB"/>
    <property type="match status" value="1"/>
</dbReference>
<dbReference type="HAMAP" id="MF_01374">
    <property type="entry name" value="Glyoxalase_2"/>
    <property type="match status" value="1"/>
</dbReference>
<comment type="cofactor">
    <cofactor evidence="7">
        <name>Zn(2+)</name>
        <dbReference type="ChEBI" id="CHEBI:29105"/>
    </cofactor>
    <text evidence="7">Binds 2 Zn(2+) ions per subunit.</text>
</comment>
<dbReference type="InterPro" id="IPR035680">
    <property type="entry name" value="Clx_II_MBL"/>
</dbReference>
<feature type="binding site" evidence="7">
    <location>
        <position position="124"/>
    </location>
    <ligand>
        <name>Zn(2+)</name>
        <dbReference type="ChEBI" id="CHEBI:29105"/>
        <label>1</label>
    </ligand>
</feature>
<protein>
    <recommendedName>
        <fullName evidence="7">Hydroxyacylglutathione hydrolase</fullName>
        <ecNumber evidence="7">3.1.2.6</ecNumber>
    </recommendedName>
    <alternativeName>
        <fullName evidence="7">Glyoxalase II</fullName>
        <shortName evidence="7">Glx II</shortName>
    </alternativeName>
</protein>
<keyword evidence="6 7" id="KW-0862">Zinc</keyword>
<dbReference type="PANTHER" id="PTHR43705:SF1">
    <property type="entry name" value="HYDROXYACYLGLUTATHIONE HYDROLASE GLOB"/>
    <property type="match status" value="1"/>
</dbReference>
<comment type="caution">
    <text evidence="9">The sequence shown here is derived from an EMBL/GenBank/DDBJ whole genome shotgun (WGS) entry which is preliminary data.</text>
</comment>
<evidence type="ECO:0000256" key="6">
    <source>
        <dbReference type="ARBA" id="ARBA00022833"/>
    </source>
</evidence>
<accession>A0A4R2N2U2</accession>
<dbReference type="AlphaFoldDB" id="A0A4R2N2U2"/>
<feature type="binding site" evidence="7">
    <location>
        <position position="162"/>
    </location>
    <ligand>
        <name>Zn(2+)</name>
        <dbReference type="ChEBI" id="CHEBI:29105"/>
        <label>2</label>
    </ligand>
</feature>
<comment type="function">
    <text evidence="7">Thiolesterase that catalyzes the hydrolysis of S-D-lactoyl-glutathione to form glutathione and D-lactic acid.</text>
</comment>
<proteinExistence type="inferred from homology"/>
<feature type="domain" description="Metallo-beta-lactamase" evidence="8">
    <location>
        <begin position="10"/>
        <end position="162"/>
    </location>
</feature>
<dbReference type="Gene3D" id="3.60.15.10">
    <property type="entry name" value="Ribonuclease Z/Hydroxyacylglutathione hydrolase-like"/>
    <property type="match status" value="1"/>
</dbReference>
<sequence length="233" mass="26251">MLQAIPALTDNYIWVYGRENLPVIIIDIPETENLFQFITANGLMVEAVLLTHKHADHIAGVAKFKARYPNVPVFGPEECATEVTHIVKEGHFTTNNYHIDVLETGGHTEQHISFIVDNHLFCGDALFSAGCGRVFTGNYQQMFDSMQKFNGLPDDSIVCPAHEYTLSNLRFAETVVEDKSAVQNYLEKVEALRSKGLPSLPTTLILEKKINPFLQAKNLEEFIILRKAKDNFK</sequence>
<keyword evidence="5 7" id="KW-0378">Hydrolase</keyword>
<evidence type="ECO:0000313" key="9">
    <source>
        <dbReference type="EMBL" id="TCP14129.1"/>
    </source>
</evidence>
<evidence type="ECO:0000256" key="3">
    <source>
        <dbReference type="ARBA" id="ARBA00006759"/>
    </source>
</evidence>
<feature type="binding site" evidence="7">
    <location>
        <position position="56"/>
    </location>
    <ligand>
        <name>Zn(2+)</name>
        <dbReference type="ChEBI" id="CHEBI:29105"/>
        <label>2</label>
    </ligand>
</feature>
<feature type="binding site" evidence="7">
    <location>
        <position position="57"/>
    </location>
    <ligand>
        <name>Zn(2+)</name>
        <dbReference type="ChEBI" id="CHEBI:29105"/>
        <label>2</label>
    </ligand>
</feature>
<evidence type="ECO:0000256" key="2">
    <source>
        <dbReference type="ARBA" id="ARBA00004963"/>
    </source>
</evidence>
<dbReference type="SMART" id="SM00849">
    <property type="entry name" value="Lactamase_B"/>
    <property type="match status" value="1"/>
</dbReference>
<comment type="subunit">
    <text evidence="7">Monomer.</text>
</comment>
<dbReference type="CDD" id="cd07723">
    <property type="entry name" value="hydroxyacylglutathione_hydrolase_MBL-fold"/>
    <property type="match status" value="1"/>
</dbReference>